<dbReference type="EMBL" id="LAZR01005878">
    <property type="protein sequence ID" value="KKM96463.1"/>
    <property type="molecule type" value="Genomic_DNA"/>
</dbReference>
<name>A0A0F9LSX1_9ZZZZ</name>
<dbReference type="PROSITE" id="PS51257">
    <property type="entry name" value="PROKAR_LIPOPROTEIN"/>
    <property type="match status" value="1"/>
</dbReference>
<dbReference type="AlphaFoldDB" id="A0A0F9LSX1"/>
<gene>
    <name evidence="1" type="ORF">LCGC14_1177840</name>
</gene>
<evidence type="ECO:0008006" key="2">
    <source>
        <dbReference type="Google" id="ProtNLM"/>
    </source>
</evidence>
<evidence type="ECO:0000313" key="1">
    <source>
        <dbReference type="EMBL" id="KKM96463.1"/>
    </source>
</evidence>
<reference evidence="1" key="1">
    <citation type="journal article" date="2015" name="Nature">
        <title>Complex archaea that bridge the gap between prokaryotes and eukaryotes.</title>
        <authorList>
            <person name="Spang A."/>
            <person name="Saw J.H."/>
            <person name="Jorgensen S.L."/>
            <person name="Zaremba-Niedzwiedzka K."/>
            <person name="Martijn J."/>
            <person name="Lind A.E."/>
            <person name="van Eijk R."/>
            <person name="Schleper C."/>
            <person name="Guy L."/>
            <person name="Ettema T.J."/>
        </authorList>
    </citation>
    <scope>NUCLEOTIDE SEQUENCE</scope>
</reference>
<proteinExistence type="predicted"/>
<protein>
    <recommendedName>
        <fullName evidence="2">Lipoprotein</fullName>
    </recommendedName>
</protein>
<sequence length="126" mass="13470">MKRLPITMILVAVLGLSGCASIKTAYQNMTPAQKAKYAINGVFVVAQEGINIARLFMNNSEDADAIQAKLATIKAQIESSVNVILALIPPGMDGVSEYAQDRIDELNADVNALQGDFPPLEPLVPD</sequence>
<organism evidence="1">
    <name type="scientific">marine sediment metagenome</name>
    <dbReference type="NCBI Taxonomy" id="412755"/>
    <lineage>
        <taxon>unclassified sequences</taxon>
        <taxon>metagenomes</taxon>
        <taxon>ecological metagenomes</taxon>
    </lineage>
</organism>
<comment type="caution">
    <text evidence="1">The sequence shown here is derived from an EMBL/GenBank/DDBJ whole genome shotgun (WGS) entry which is preliminary data.</text>
</comment>
<accession>A0A0F9LSX1</accession>